<dbReference type="SMART" id="SM00109">
    <property type="entry name" value="C1"/>
    <property type="match status" value="2"/>
</dbReference>
<dbReference type="Pfam" id="PF00433">
    <property type="entry name" value="Pkinase_C"/>
    <property type="match status" value="1"/>
</dbReference>
<evidence type="ECO:0000256" key="2">
    <source>
        <dbReference type="ARBA" id="ARBA00012429"/>
    </source>
</evidence>
<evidence type="ECO:0000256" key="16">
    <source>
        <dbReference type="PIRSR" id="PIRSR000551-50"/>
    </source>
</evidence>
<evidence type="ECO:0000256" key="11">
    <source>
        <dbReference type="ARBA" id="ARBA00022833"/>
    </source>
</evidence>
<gene>
    <name evidence="24 25" type="primary">LOC118261887</name>
</gene>
<proteinExistence type="inferred from homology"/>
<dbReference type="GO" id="GO:0005524">
    <property type="term" value="F:ATP binding"/>
    <property type="evidence" value="ECO:0007669"/>
    <property type="project" value="UniProtKB-UniRule"/>
</dbReference>
<keyword evidence="6" id="KW-0479">Metal-binding</keyword>
<dbReference type="EC" id="2.7.11.13" evidence="2 15"/>
<dbReference type="SMART" id="SM00133">
    <property type="entry name" value="S_TK_X"/>
    <property type="match status" value="1"/>
</dbReference>
<dbReference type="AlphaFoldDB" id="A0A9R0F1Z6"/>
<evidence type="ECO:0000256" key="8">
    <source>
        <dbReference type="ARBA" id="ARBA00022741"/>
    </source>
</evidence>
<dbReference type="Pfam" id="PF00130">
    <property type="entry name" value="C1_1"/>
    <property type="match status" value="2"/>
</dbReference>
<comment type="catalytic activity">
    <reaction evidence="14">
        <text>L-seryl-[protein] + ATP = O-phospho-L-seryl-[protein] + ADP + H(+)</text>
        <dbReference type="Rhea" id="RHEA:17989"/>
        <dbReference type="Rhea" id="RHEA-COMP:9863"/>
        <dbReference type="Rhea" id="RHEA-COMP:11604"/>
        <dbReference type="ChEBI" id="CHEBI:15378"/>
        <dbReference type="ChEBI" id="CHEBI:29999"/>
        <dbReference type="ChEBI" id="CHEBI:30616"/>
        <dbReference type="ChEBI" id="CHEBI:83421"/>
        <dbReference type="ChEBI" id="CHEBI:456216"/>
        <dbReference type="EC" id="2.7.11.13"/>
    </reaction>
</comment>
<dbReference type="InterPro" id="IPR017892">
    <property type="entry name" value="Pkinase_C"/>
</dbReference>
<dbReference type="InterPro" id="IPR002219">
    <property type="entry name" value="PKC_DAG/PE"/>
</dbReference>
<feature type="region of interest" description="Disordered" evidence="19">
    <location>
        <begin position="210"/>
        <end position="231"/>
    </location>
</feature>
<dbReference type="FunFam" id="3.30.60.20:FF:000008">
    <property type="entry name" value="Protein kinase C theta"/>
    <property type="match status" value="1"/>
</dbReference>
<keyword evidence="7" id="KW-0677">Repeat</keyword>
<keyword evidence="3 15" id="KW-0723">Serine/threonine-protein kinase</keyword>
<evidence type="ECO:0000313" key="23">
    <source>
        <dbReference type="Proteomes" id="UP000829999"/>
    </source>
</evidence>
<dbReference type="FunFam" id="3.30.60.20:FF:000003">
    <property type="entry name" value="Protein kinase C delta"/>
    <property type="match status" value="1"/>
</dbReference>
<evidence type="ECO:0000313" key="25">
    <source>
        <dbReference type="RefSeq" id="XP_050557354.1"/>
    </source>
</evidence>
<dbReference type="InterPro" id="IPR011009">
    <property type="entry name" value="Kinase-like_dom_sf"/>
</dbReference>
<evidence type="ECO:0000256" key="18">
    <source>
        <dbReference type="PROSITE-ProRule" id="PRU10141"/>
    </source>
</evidence>
<evidence type="ECO:0000256" key="7">
    <source>
        <dbReference type="ARBA" id="ARBA00022737"/>
    </source>
</evidence>
<evidence type="ECO:0000256" key="9">
    <source>
        <dbReference type="ARBA" id="ARBA00022771"/>
    </source>
</evidence>
<feature type="binding site" evidence="17">
    <location>
        <begin position="278"/>
        <end position="286"/>
    </location>
    <ligand>
        <name>ATP</name>
        <dbReference type="ChEBI" id="CHEBI:30616"/>
    </ligand>
</feature>
<dbReference type="Proteomes" id="UP000829999">
    <property type="component" value="Chromosome 20"/>
</dbReference>
<accession>A0A9R0F1Z6</accession>
<dbReference type="SUPFAM" id="SSF57889">
    <property type="entry name" value="Cysteine-rich domain"/>
    <property type="match status" value="2"/>
</dbReference>
<feature type="domain" description="Phorbol-ester/DAG-type" evidence="21">
    <location>
        <begin position="144"/>
        <end position="194"/>
    </location>
</feature>
<dbReference type="PIRSF" id="PIRSF000551">
    <property type="entry name" value="PKC_delta"/>
    <property type="match status" value="1"/>
</dbReference>
<dbReference type="Gene3D" id="1.10.510.10">
    <property type="entry name" value="Transferase(Phosphotransferase) domain 1"/>
    <property type="match status" value="1"/>
</dbReference>
<evidence type="ECO:0000256" key="13">
    <source>
        <dbReference type="ARBA" id="ARBA00047272"/>
    </source>
</evidence>
<evidence type="ECO:0000313" key="24">
    <source>
        <dbReference type="RefSeq" id="XP_050557353.1"/>
    </source>
</evidence>
<dbReference type="RefSeq" id="XP_050557353.1">
    <property type="nucleotide sequence ID" value="XM_050701396.1"/>
</dbReference>
<dbReference type="FunFam" id="1.10.510.10:FF:000023">
    <property type="entry name" value="Protein kinase C"/>
    <property type="match status" value="1"/>
</dbReference>
<dbReference type="CDD" id="cd20837">
    <property type="entry name" value="C1_nPKC_theta-like_rpt2"/>
    <property type="match status" value="1"/>
</dbReference>
<reference evidence="24 25" key="1">
    <citation type="submission" date="2025-04" db="UniProtKB">
        <authorList>
            <consortium name="RefSeq"/>
        </authorList>
    </citation>
    <scope>IDENTIFICATION</scope>
    <source>
        <tissue evidence="24 25">Whole larval tissue</tissue>
    </source>
</reference>
<dbReference type="InterPro" id="IPR000961">
    <property type="entry name" value="AGC-kinase_C"/>
</dbReference>
<evidence type="ECO:0000259" key="21">
    <source>
        <dbReference type="PROSITE" id="PS50081"/>
    </source>
</evidence>
<dbReference type="PROSITE" id="PS50011">
    <property type="entry name" value="PROTEIN_KINASE_DOM"/>
    <property type="match status" value="1"/>
</dbReference>
<dbReference type="PROSITE" id="PS00479">
    <property type="entry name" value="ZF_DAG_PE_1"/>
    <property type="match status" value="1"/>
</dbReference>
<evidence type="ECO:0000256" key="12">
    <source>
        <dbReference type="ARBA" id="ARBA00022840"/>
    </source>
</evidence>
<evidence type="ECO:0000256" key="6">
    <source>
        <dbReference type="ARBA" id="ARBA00022723"/>
    </source>
</evidence>
<dbReference type="SMART" id="SM00220">
    <property type="entry name" value="S_TKc"/>
    <property type="match status" value="1"/>
</dbReference>
<feature type="active site" description="Proton acceptor" evidence="16">
    <location>
        <position position="396"/>
    </location>
</feature>
<feature type="domain" description="Protein kinase" evidence="20">
    <location>
        <begin position="272"/>
        <end position="530"/>
    </location>
</feature>
<keyword evidence="4" id="KW-0597">Phosphoprotein</keyword>
<comment type="catalytic activity">
    <reaction evidence="13 15">
        <text>L-threonyl-[protein] + ATP = O-phospho-L-threonyl-[protein] + ADP + H(+)</text>
        <dbReference type="Rhea" id="RHEA:46608"/>
        <dbReference type="Rhea" id="RHEA-COMP:11060"/>
        <dbReference type="Rhea" id="RHEA-COMP:11605"/>
        <dbReference type="ChEBI" id="CHEBI:15378"/>
        <dbReference type="ChEBI" id="CHEBI:30013"/>
        <dbReference type="ChEBI" id="CHEBI:30616"/>
        <dbReference type="ChEBI" id="CHEBI:61977"/>
        <dbReference type="ChEBI" id="CHEBI:456216"/>
        <dbReference type="EC" id="2.7.11.13"/>
    </reaction>
</comment>
<evidence type="ECO:0000256" key="14">
    <source>
        <dbReference type="ARBA" id="ARBA00047470"/>
    </source>
</evidence>
<dbReference type="Gene3D" id="3.30.200.20">
    <property type="entry name" value="Phosphorylase Kinase, domain 1"/>
    <property type="match status" value="1"/>
</dbReference>
<dbReference type="GeneID" id="118261887"/>
<evidence type="ECO:0000259" key="20">
    <source>
        <dbReference type="PROSITE" id="PS50011"/>
    </source>
</evidence>
<feature type="binding site" evidence="17 18">
    <location>
        <position position="301"/>
    </location>
    <ligand>
        <name>ATP</name>
        <dbReference type="ChEBI" id="CHEBI:30616"/>
    </ligand>
</feature>
<keyword evidence="5 15" id="KW-0808">Transferase</keyword>
<dbReference type="Gene3D" id="3.30.60.20">
    <property type="match status" value="2"/>
</dbReference>
<dbReference type="CTD" id="32191"/>
<evidence type="ECO:0000256" key="15">
    <source>
        <dbReference type="PIRNR" id="PIRNR000551"/>
    </source>
</evidence>
<keyword evidence="23" id="KW-1185">Reference proteome</keyword>
<dbReference type="InterPro" id="IPR014376">
    <property type="entry name" value="Prot_kin_PKC_delta"/>
</dbReference>
<dbReference type="PRINTS" id="PR00008">
    <property type="entry name" value="DAGPEDOMAIN"/>
</dbReference>
<dbReference type="SUPFAM" id="SSF56112">
    <property type="entry name" value="Protein kinase-like (PK-like)"/>
    <property type="match status" value="1"/>
</dbReference>
<dbReference type="FunFam" id="3.30.200.20:FF:000020">
    <property type="entry name" value="Protein kinase C, alpha"/>
    <property type="match status" value="1"/>
</dbReference>
<dbReference type="CDD" id="cd20834">
    <property type="entry name" value="C1_nPKC_theta-like_rpt1"/>
    <property type="match status" value="1"/>
</dbReference>
<evidence type="ECO:0000256" key="1">
    <source>
        <dbReference type="ARBA" id="ARBA00005490"/>
    </source>
</evidence>
<dbReference type="InterPro" id="IPR008271">
    <property type="entry name" value="Ser/Thr_kinase_AS"/>
</dbReference>
<dbReference type="InterPro" id="IPR017441">
    <property type="entry name" value="Protein_kinase_ATP_BS"/>
</dbReference>
<dbReference type="InterPro" id="IPR046349">
    <property type="entry name" value="C1-like_sf"/>
</dbReference>
<dbReference type="Pfam" id="PF00069">
    <property type="entry name" value="Pkinase"/>
    <property type="match status" value="1"/>
</dbReference>
<dbReference type="PROSITE" id="PS00108">
    <property type="entry name" value="PROTEIN_KINASE_ST"/>
    <property type="match status" value="1"/>
</dbReference>
<organism evidence="23 24">
    <name type="scientific">Spodoptera frugiperda</name>
    <name type="common">Fall armyworm</name>
    <dbReference type="NCBI Taxonomy" id="7108"/>
    <lineage>
        <taxon>Eukaryota</taxon>
        <taxon>Metazoa</taxon>
        <taxon>Ecdysozoa</taxon>
        <taxon>Arthropoda</taxon>
        <taxon>Hexapoda</taxon>
        <taxon>Insecta</taxon>
        <taxon>Pterygota</taxon>
        <taxon>Neoptera</taxon>
        <taxon>Endopterygota</taxon>
        <taxon>Lepidoptera</taxon>
        <taxon>Glossata</taxon>
        <taxon>Ditrysia</taxon>
        <taxon>Noctuoidea</taxon>
        <taxon>Noctuidae</taxon>
        <taxon>Amphipyrinae</taxon>
        <taxon>Spodoptera</taxon>
    </lineage>
</organism>
<feature type="domain" description="AGC-kinase C-terminal" evidence="22">
    <location>
        <begin position="531"/>
        <end position="600"/>
    </location>
</feature>
<evidence type="ECO:0000256" key="10">
    <source>
        <dbReference type="ARBA" id="ARBA00022777"/>
    </source>
</evidence>
<dbReference type="PROSITE" id="PS50081">
    <property type="entry name" value="ZF_DAG_PE_2"/>
    <property type="match status" value="2"/>
</dbReference>
<keyword evidence="8 15" id="KW-0547">Nucleotide-binding</keyword>
<sequence>MIFTGGGARRRTSPAPRVRVPARPHQRLHADYWLPGGVCGEGGEGAIRRSRGKRITQRRGAIKHHKIHEVNGHRFVAKFFRQPTFCAFCKEFLWGFGKQGYRCSVCQTAVHKRCHNKLLGKCTGSSAHSEATVYLRERFKVDVPHRFRPHQFMSPTFCDHCGAMLYGFFKQELKCEDCDVNCHRKCEKLTSNLCGVNQRLLVEALASRTASRRGGEAPGTSSSATPASTNNTDILEQQLEQSTAYDIFKKTGRFTPPARTIPRFRKYTVEDFQFIKVLGKGSFGKVLLAELRDTEYYYAVKCLKKDVVLEDDDVECTLIERKVLALGTNHPYLCHLFATFQTDSHLFFVMEYLNGGDLMFHIQQSGRFPEPRARFYAAEIVSGLKFLHKRGIVYRDLKLDNILLDFEGHVRIADFGMCKLQIYLDKTADTFCGTPDYMAPEIIKGLKYNQTVDWWSFGVLLYEMLIGQSPFSGCDEDELFWSICNEMPSYPRFLSHEALTILTRLLDKDARTRLGGTECMHGDIRDQDFFHAIHWDRLERRELETPFRPRVRHPMDTQYFDKAFTGERPRLTAVEPHVLRSMDQEPFRGFSYTNPNTTDR</sequence>
<feature type="domain" description="Phorbol-ester/DAG-type" evidence="21">
    <location>
        <begin position="72"/>
        <end position="122"/>
    </location>
</feature>
<feature type="compositionally biased region" description="Low complexity" evidence="19">
    <location>
        <begin position="220"/>
        <end position="231"/>
    </location>
</feature>
<dbReference type="InterPro" id="IPR000719">
    <property type="entry name" value="Prot_kinase_dom"/>
</dbReference>
<evidence type="ECO:0000256" key="5">
    <source>
        <dbReference type="ARBA" id="ARBA00022679"/>
    </source>
</evidence>
<dbReference type="PANTHER" id="PTHR24351">
    <property type="entry name" value="RIBOSOMAL PROTEIN S6 KINASE"/>
    <property type="match status" value="1"/>
</dbReference>
<evidence type="ECO:0000256" key="3">
    <source>
        <dbReference type="ARBA" id="ARBA00022527"/>
    </source>
</evidence>
<protein>
    <recommendedName>
        <fullName evidence="2 15">Protein kinase C</fullName>
        <ecNumber evidence="2 15">2.7.11.13</ecNumber>
    </recommendedName>
</protein>
<keyword evidence="9" id="KW-0863">Zinc-finger</keyword>
<evidence type="ECO:0000256" key="19">
    <source>
        <dbReference type="SAM" id="MobiDB-lite"/>
    </source>
</evidence>
<name>A0A9R0F1Z6_SPOFR</name>
<dbReference type="PROSITE" id="PS51285">
    <property type="entry name" value="AGC_KINASE_CTER"/>
    <property type="match status" value="1"/>
</dbReference>
<keyword evidence="12 15" id="KW-0067">ATP-binding</keyword>
<evidence type="ECO:0000259" key="22">
    <source>
        <dbReference type="PROSITE" id="PS51285"/>
    </source>
</evidence>
<dbReference type="PROSITE" id="PS00107">
    <property type="entry name" value="PROTEIN_KINASE_ATP"/>
    <property type="match status" value="1"/>
</dbReference>
<dbReference type="GO" id="GO:0004697">
    <property type="term" value="F:diacylglycerol-dependent serine/threonine kinase activity"/>
    <property type="evidence" value="ECO:0007669"/>
    <property type="project" value="UniProtKB-EC"/>
</dbReference>
<keyword evidence="11" id="KW-0862">Zinc</keyword>
<evidence type="ECO:0000256" key="4">
    <source>
        <dbReference type="ARBA" id="ARBA00022553"/>
    </source>
</evidence>
<dbReference type="RefSeq" id="XP_050557354.1">
    <property type="nucleotide sequence ID" value="XM_050701397.1"/>
</dbReference>
<dbReference type="GO" id="GO:0008270">
    <property type="term" value="F:zinc ion binding"/>
    <property type="evidence" value="ECO:0007669"/>
    <property type="project" value="UniProtKB-KW"/>
</dbReference>
<comment type="similarity">
    <text evidence="1 15">Belongs to the protein kinase superfamily. AGC Ser/Thr protein kinase family. PKC subfamily.</text>
</comment>
<evidence type="ECO:0000256" key="17">
    <source>
        <dbReference type="PIRSR" id="PIRSR000551-51"/>
    </source>
</evidence>
<keyword evidence="10 15" id="KW-0418">Kinase</keyword>
<dbReference type="InterPro" id="IPR020454">
    <property type="entry name" value="DAG/PE-bd"/>
</dbReference>